<dbReference type="EMBL" id="CAJPEV010000924">
    <property type="protein sequence ID" value="CAG0889536.1"/>
    <property type="molecule type" value="Genomic_DNA"/>
</dbReference>
<dbReference type="Proteomes" id="UP000677054">
    <property type="component" value="Unassembled WGS sequence"/>
</dbReference>
<dbReference type="AlphaFoldDB" id="A0A7R9A2E7"/>
<keyword evidence="2" id="KW-1185">Reference proteome</keyword>
<dbReference type="EMBL" id="LR900441">
    <property type="protein sequence ID" value="CAD7245687.1"/>
    <property type="molecule type" value="Genomic_DNA"/>
</dbReference>
<reference evidence="1" key="1">
    <citation type="submission" date="2020-11" db="EMBL/GenBank/DDBJ databases">
        <authorList>
            <person name="Tran Van P."/>
        </authorList>
    </citation>
    <scope>NUCLEOTIDE SEQUENCE</scope>
</reference>
<accession>A0A7R9A2E7</accession>
<sequence length="108" mass="11517">MDNENKTHFPFSFGRIGSADASGAITSNPNLAPLSPYLNVDPTYIGRGQPEFIFPEGASHRRGRFELAFSQIGGSVMVGASLGGVNGLYKGFRDTSLAGHQGSVRRTQ</sequence>
<name>A0A7R9A2E7_9CRUS</name>
<evidence type="ECO:0000313" key="1">
    <source>
        <dbReference type="EMBL" id="CAD7245687.1"/>
    </source>
</evidence>
<dbReference type="OrthoDB" id="159299at2759"/>
<proteinExistence type="predicted"/>
<evidence type="ECO:0000313" key="2">
    <source>
        <dbReference type="Proteomes" id="UP000677054"/>
    </source>
</evidence>
<gene>
    <name evidence="1" type="ORF">DSTB1V02_LOCUS5554</name>
</gene>
<protein>
    <submittedName>
        <fullName evidence="1">Uncharacterized protein</fullName>
    </submittedName>
</protein>
<organism evidence="1">
    <name type="scientific">Darwinula stevensoni</name>
    <dbReference type="NCBI Taxonomy" id="69355"/>
    <lineage>
        <taxon>Eukaryota</taxon>
        <taxon>Metazoa</taxon>
        <taxon>Ecdysozoa</taxon>
        <taxon>Arthropoda</taxon>
        <taxon>Crustacea</taxon>
        <taxon>Oligostraca</taxon>
        <taxon>Ostracoda</taxon>
        <taxon>Podocopa</taxon>
        <taxon>Podocopida</taxon>
        <taxon>Darwinulocopina</taxon>
        <taxon>Darwinuloidea</taxon>
        <taxon>Darwinulidae</taxon>
        <taxon>Darwinula</taxon>
    </lineage>
</organism>